<keyword evidence="5" id="KW-0624">Polysaccharide degradation</keyword>
<dbReference type="InterPro" id="IPR050955">
    <property type="entry name" value="Plant_Biomass_Hydrol_Est"/>
</dbReference>
<dbReference type="InterPro" id="IPR010126">
    <property type="entry name" value="Esterase_phb"/>
</dbReference>
<reference evidence="10 11" key="1">
    <citation type="submission" date="2020-08" db="EMBL/GenBank/DDBJ databases">
        <title>Sequencing the genomes of 1000 actinobacteria strains.</title>
        <authorList>
            <person name="Klenk H.-P."/>
        </authorList>
    </citation>
    <scope>NUCLEOTIDE SEQUENCE [LARGE SCALE GENOMIC DNA]</scope>
    <source>
        <strain evidence="10 11">DSM 43768</strain>
    </source>
</reference>
<gene>
    <name evidence="10" type="ORF">HD593_008370</name>
</gene>
<evidence type="ECO:0000259" key="8">
    <source>
        <dbReference type="PROSITE" id="PS50853"/>
    </source>
</evidence>
<protein>
    <submittedName>
        <fullName evidence="10">Poly(Hydroxyalkanoate) depolymerase family esterase</fullName>
    </submittedName>
</protein>
<dbReference type="InterPro" id="IPR008965">
    <property type="entry name" value="CBM2/CBM3_carb-bd_dom_sf"/>
</dbReference>
<keyword evidence="7" id="KW-0812">Transmembrane</keyword>
<dbReference type="SUPFAM" id="SSF53474">
    <property type="entry name" value="alpha/beta-Hydrolases"/>
    <property type="match status" value="2"/>
</dbReference>
<evidence type="ECO:0000256" key="6">
    <source>
        <dbReference type="SAM" id="MobiDB-lite"/>
    </source>
</evidence>
<dbReference type="InterPro" id="IPR013783">
    <property type="entry name" value="Ig-like_fold"/>
</dbReference>
<comment type="caution">
    <text evidence="10">The sequence shown here is derived from an EMBL/GenBank/DDBJ whole genome shotgun (WGS) entry which is preliminary data.</text>
</comment>
<dbReference type="Proteomes" id="UP000565579">
    <property type="component" value="Unassembled WGS sequence"/>
</dbReference>
<evidence type="ECO:0000256" key="1">
    <source>
        <dbReference type="ARBA" id="ARBA00022729"/>
    </source>
</evidence>
<keyword evidence="2" id="KW-0378">Hydrolase</keyword>
<evidence type="ECO:0000256" key="2">
    <source>
        <dbReference type="ARBA" id="ARBA00022801"/>
    </source>
</evidence>
<dbReference type="SMART" id="SM00637">
    <property type="entry name" value="CBD_II"/>
    <property type="match status" value="1"/>
</dbReference>
<feature type="domain" description="Fibronectin type-III" evidence="8">
    <location>
        <begin position="360"/>
        <end position="451"/>
    </location>
</feature>
<evidence type="ECO:0000259" key="9">
    <source>
        <dbReference type="PROSITE" id="PS51173"/>
    </source>
</evidence>
<name>A0A7X0U3K9_9ACTN</name>
<dbReference type="Gene3D" id="3.40.50.1820">
    <property type="entry name" value="alpha/beta hydrolase"/>
    <property type="match status" value="1"/>
</dbReference>
<dbReference type="Gene3D" id="2.60.40.10">
    <property type="entry name" value="Immunoglobulins"/>
    <property type="match status" value="2"/>
</dbReference>
<feature type="transmembrane region" description="Helical" evidence="7">
    <location>
        <begin position="45"/>
        <end position="73"/>
    </location>
</feature>
<dbReference type="SUPFAM" id="SSF49384">
    <property type="entry name" value="Carbohydrate-binding domain"/>
    <property type="match status" value="1"/>
</dbReference>
<dbReference type="InterPro" id="IPR029058">
    <property type="entry name" value="AB_hydrolase_fold"/>
</dbReference>
<keyword evidence="7" id="KW-0472">Membrane</keyword>
<sequence length="656" mass="67545">MRTKRSLTVDCGPSIVQRPMSIRGGPIRGAPRIGRGGARMRRLTTVLAGACAAALFAVMTVVLGSPAVAAALVEVTSFGNNPGNMRMHVYVPDSHPASPAIVVAMHGCGGSGPGFYQSSEFASLADRHGFIVIYPTATQSAGFGNCFDTWSDAAKQRGGGSDPVSIISMIDYAERNHQGDPNRVYATGSSSGGMMTQHMLAVYPDVFKAGASFMGVPFNCFAGASDYPPGSSRCTGGSMDRTPQQWGDAVRQAYPGYSGPRPRMQLWHGTGDTLVPYSLLRESVEQWTNVFGLSQTPTSTDTPQANWNRSRYANSSGTVQVEAYSIQGAGHVLPQSGMALHATEFFGLTTSPTDTTPPTTPGTPVASNVTAASATLTWTASMDQGGSGLAGYDVYREQGATDPQIGQSTTASITLTGLSANTQYQVYVRARDSAGNLSGNSAPATFTTAATGGDTAPPTAPAGLTASGTTTTGTSLTWTASTDDTGVTGYDILRAPGATGGTFTQVGTSATTSFTDTGLTANTTYRYQVRARDAAGNVSPVSNTVQITTQGGTTGACSATPTVQSQWGNGYVIQPVTITNTSTSTITSWTVTFTLPAGHTLTGSWNATVTTSGQTVTARSVSHNGTLAPGAGTASFGFQASRPNGNTALPSGYTCA</sequence>
<evidence type="ECO:0000256" key="5">
    <source>
        <dbReference type="ARBA" id="ARBA00023326"/>
    </source>
</evidence>
<dbReference type="InterPro" id="IPR036116">
    <property type="entry name" value="FN3_sf"/>
</dbReference>
<evidence type="ECO:0000256" key="4">
    <source>
        <dbReference type="ARBA" id="ARBA00023295"/>
    </source>
</evidence>
<dbReference type="InterPro" id="IPR003961">
    <property type="entry name" value="FN3_dom"/>
</dbReference>
<dbReference type="Pfam" id="PF10503">
    <property type="entry name" value="Esterase_PHB"/>
    <property type="match status" value="1"/>
</dbReference>
<dbReference type="SMART" id="SM00060">
    <property type="entry name" value="FN3"/>
    <property type="match status" value="2"/>
</dbReference>
<feature type="region of interest" description="Disordered" evidence="6">
    <location>
        <begin position="448"/>
        <end position="480"/>
    </location>
</feature>
<evidence type="ECO:0000313" key="11">
    <source>
        <dbReference type="Proteomes" id="UP000565579"/>
    </source>
</evidence>
<dbReference type="PANTHER" id="PTHR43037:SF5">
    <property type="entry name" value="FERULOYL ESTERASE"/>
    <property type="match status" value="1"/>
</dbReference>
<keyword evidence="3" id="KW-0119">Carbohydrate metabolism</keyword>
<dbReference type="NCBIfam" id="TIGR01840">
    <property type="entry name" value="esterase_phb"/>
    <property type="match status" value="1"/>
</dbReference>
<keyword evidence="11" id="KW-1185">Reference proteome</keyword>
<dbReference type="InterPro" id="IPR001919">
    <property type="entry name" value="CBD2"/>
</dbReference>
<evidence type="ECO:0000313" key="10">
    <source>
        <dbReference type="EMBL" id="MBB6553575.1"/>
    </source>
</evidence>
<evidence type="ECO:0000256" key="7">
    <source>
        <dbReference type="SAM" id="Phobius"/>
    </source>
</evidence>
<dbReference type="RefSeq" id="WP_185107849.1">
    <property type="nucleotide sequence ID" value="NZ_JACHMI010000001.1"/>
</dbReference>
<dbReference type="SUPFAM" id="SSF49265">
    <property type="entry name" value="Fibronectin type III"/>
    <property type="match status" value="1"/>
</dbReference>
<evidence type="ECO:0000256" key="3">
    <source>
        <dbReference type="ARBA" id="ARBA00023277"/>
    </source>
</evidence>
<dbReference type="CDD" id="cd00063">
    <property type="entry name" value="FN3"/>
    <property type="match status" value="2"/>
</dbReference>
<feature type="domain" description="Fibronectin type-III" evidence="8">
    <location>
        <begin position="460"/>
        <end position="552"/>
    </location>
</feature>
<dbReference type="Gene3D" id="2.60.40.290">
    <property type="match status" value="1"/>
</dbReference>
<dbReference type="PROSITE" id="PS51173">
    <property type="entry name" value="CBM2"/>
    <property type="match status" value="1"/>
</dbReference>
<dbReference type="GO" id="GO:0030247">
    <property type="term" value="F:polysaccharide binding"/>
    <property type="evidence" value="ECO:0007669"/>
    <property type="project" value="UniProtKB-UniRule"/>
</dbReference>
<dbReference type="Pfam" id="PF00041">
    <property type="entry name" value="fn3"/>
    <property type="match status" value="2"/>
</dbReference>
<accession>A0A7X0U3K9</accession>
<proteinExistence type="predicted"/>
<feature type="domain" description="CBM2" evidence="9">
    <location>
        <begin position="550"/>
        <end position="656"/>
    </location>
</feature>
<dbReference type="GO" id="GO:0000272">
    <property type="term" value="P:polysaccharide catabolic process"/>
    <property type="evidence" value="ECO:0007669"/>
    <property type="project" value="UniProtKB-KW"/>
</dbReference>
<dbReference type="GO" id="GO:0004553">
    <property type="term" value="F:hydrolase activity, hydrolyzing O-glycosyl compounds"/>
    <property type="evidence" value="ECO:0007669"/>
    <property type="project" value="InterPro"/>
</dbReference>
<dbReference type="PROSITE" id="PS50853">
    <property type="entry name" value="FN3"/>
    <property type="match status" value="2"/>
</dbReference>
<dbReference type="GO" id="GO:0005576">
    <property type="term" value="C:extracellular region"/>
    <property type="evidence" value="ECO:0007669"/>
    <property type="project" value="InterPro"/>
</dbReference>
<dbReference type="PANTHER" id="PTHR43037">
    <property type="entry name" value="UNNAMED PRODUCT-RELATED"/>
    <property type="match status" value="1"/>
</dbReference>
<dbReference type="InterPro" id="IPR012291">
    <property type="entry name" value="CBM2_carb-bd_dom_sf"/>
</dbReference>
<dbReference type="Pfam" id="PF00553">
    <property type="entry name" value="CBM_2"/>
    <property type="match status" value="1"/>
</dbReference>
<keyword evidence="4" id="KW-0326">Glycosidase</keyword>
<dbReference type="AlphaFoldDB" id="A0A7X0U3K9"/>
<organism evidence="10 11">
    <name type="scientific">Nonomuraea rubra</name>
    <dbReference type="NCBI Taxonomy" id="46180"/>
    <lineage>
        <taxon>Bacteria</taxon>
        <taxon>Bacillati</taxon>
        <taxon>Actinomycetota</taxon>
        <taxon>Actinomycetes</taxon>
        <taxon>Streptosporangiales</taxon>
        <taxon>Streptosporangiaceae</taxon>
        <taxon>Nonomuraea</taxon>
    </lineage>
</organism>
<dbReference type="EMBL" id="JACHMI010000001">
    <property type="protein sequence ID" value="MBB6553575.1"/>
    <property type="molecule type" value="Genomic_DNA"/>
</dbReference>
<keyword evidence="1" id="KW-0732">Signal</keyword>
<keyword evidence="7" id="KW-1133">Transmembrane helix</keyword>